<name>A0A3L6SN71_PANMI</name>
<dbReference type="STRING" id="4540.A0A3L6SN71"/>
<proteinExistence type="predicted"/>
<keyword evidence="4" id="KW-0472">Membrane</keyword>
<evidence type="ECO:0000256" key="3">
    <source>
        <dbReference type="ARBA" id="ARBA00022989"/>
    </source>
</evidence>
<accession>A0A3L6SN71</accession>
<evidence type="ECO:0000256" key="2">
    <source>
        <dbReference type="ARBA" id="ARBA00022692"/>
    </source>
</evidence>
<dbReference type="OrthoDB" id="75343at2759"/>
<dbReference type="EMBL" id="PQIB02000004">
    <property type="protein sequence ID" value="RLN23605.1"/>
    <property type="molecule type" value="Genomic_DNA"/>
</dbReference>
<comment type="caution">
    <text evidence="5">The sequence shown here is derived from an EMBL/GenBank/DDBJ whole genome shotgun (WGS) entry which is preliminary data.</text>
</comment>
<keyword evidence="3" id="KW-1133">Transmembrane helix</keyword>
<sequence>MPHGGFSGSLTSPKLDLAVYMGHPFLNRTVDGFIKIGTVGACKVAAEETFECLHKGIDRYDFNFSSRNFSFSIK</sequence>
<reference evidence="6" key="1">
    <citation type="journal article" date="2019" name="Nat. Commun.">
        <title>The genome of broomcorn millet.</title>
        <authorList>
            <person name="Zou C."/>
            <person name="Miki D."/>
            <person name="Li D."/>
            <person name="Tang Q."/>
            <person name="Xiao L."/>
            <person name="Rajput S."/>
            <person name="Deng P."/>
            <person name="Jia W."/>
            <person name="Huang R."/>
            <person name="Zhang M."/>
            <person name="Sun Y."/>
            <person name="Hu J."/>
            <person name="Fu X."/>
            <person name="Schnable P.S."/>
            <person name="Li F."/>
            <person name="Zhang H."/>
            <person name="Feng B."/>
            <person name="Zhu X."/>
            <person name="Liu R."/>
            <person name="Schnable J.C."/>
            <person name="Zhu J.-K."/>
            <person name="Zhang H."/>
        </authorList>
    </citation>
    <scope>NUCLEOTIDE SEQUENCE [LARGE SCALE GENOMIC DNA]</scope>
</reference>
<organism evidence="5 6">
    <name type="scientific">Panicum miliaceum</name>
    <name type="common">Proso millet</name>
    <name type="synonym">Broomcorn millet</name>
    <dbReference type="NCBI Taxonomy" id="4540"/>
    <lineage>
        <taxon>Eukaryota</taxon>
        <taxon>Viridiplantae</taxon>
        <taxon>Streptophyta</taxon>
        <taxon>Embryophyta</taxon>
        <taxon>Tracheophyta</taxon>
        <taxon>Spermatophyta</taxon>
        <taxon>Magnoliopsida</taxon>
        <taxon>Liliopsida</taxon>
        <taxon>Poales</taxon>
        <taxon>Poaceae</taxon>
        <taxon>PACMAD clade</taxon>
        <taxon>Panicoideae</taxon>
        <taxon>Panicodae</taxon>
        <taxon>Paniceae</taxon>
        <taxon>Panicinae</taxon>
        <taxon>Panicum</taxon>
        <taxon>Panicum sect. Panicum</taxon>
    </lineage>
</organism>
<gene>
    <name evidence="5" type="ORF">C2845_PM07G35720</name>
</gene>
<evidence type="ECO:0000313" key="6">
    <source>
        <dbReference type="Proteomes" id="UP000275267"/>
    </source>
</evidence>
<dbReference type="PANTHER" id="PTHR15371:SF20">
    <property type="match status" value="1"/>
</dbReference>
<evidence type="ECO:0000256" key="4">
    <source>
        <dbReference type="ARBA" id="ARBA00023136"/>
    </source>
</evidence>
<dbReference type="GO" id="GO:0045037">
    <property type="term" value="P:protein import into chloroplast stroma"/>
    <property type="evidence" value="ECO:0007669"/>
    <property type="project" value="TreeGrafter"/>
</dbReference>
<dbReference type="Proteomes" id="UP000275267">
    <property type="component" value="Unassembled WGS sequence"/>
</dbReference>
<dbReference type="GO" id="GO:0009707">
    <property type="term" value="C:chloroplast outer membrane"/>
    <property type="evidence" value="ECO:0007669"/>
    <property type="project" value="TreeGrafter"/>
</dbReference>
<dbReference type="GO" id="GO:0015171">
    <property type="term" value="F:amino acid transmembrane transporter activity"/>
    <property type="evidence" value="ECO:0007669"/>
    <property type="project" value="TreeGrafter"/>
</dbReference>
<dbReference type="PANTHER" id="PTHR15371">
    <property type="entry name" value="TIM23"/>
    <property type="match status" value="1"/>
</dbReference>
<comment type="subcellular location">
    <subcellularLocation>
        <location evidence="1">Membrane</location>
        <topology evidence="1">Multi-pass membrane protein</topology>
    </subcellularLocation>
</comment>
<evidence type="ECO:0000256" key="1">
    <source>
        <dbReference type="ARBA" id="ARBA00004141"/>
    </source>
</evidence>
<dbReference type="InterPro" id="IPR045238">
    <property type="entry name" value="Tim23-like"/>
</dbReference>
<keyword evidence="6" id="KW-1185">Reference proteome</keyword>
<dbReference type="AlphaFoldDB" id="A0A3L6SN71"/>
<protein>
    <submittedName>
        <fullName evidence="5">Outer envelope pore protein 16, chloroplastic isoform X2</fullName>
    </submittedName>
</protein>
<keyword evidence="2" id="KW-0812">Transmembrane</keyword>
<evidence type="ECO:0000313" key="5">
    <source>
        <dbReference type="EMBL" id="RLN23605.1"/>
    </source>
</evidence>